<dbReference type="Gene3D" id="3.40.50.620">
    <property type="entry name" value="HUPs"/>
    <property type="match status" value="1"/>
</dbReference>
<accession>A0A6B3RBI2</accession>
<reference evidence="3 4" key="1">
    <citation type="submission" date="2020-02" db="EMBL/GenBank/DDBJ databases">
        <title>Flavobacteriaceae Psychroflexus bacterium YR1-1, complete genome.</title>
        <authorList>
            <person name="Li Y."/>
            <person name="Wu S."/>
        </authorList>
    </citation>
    <scope>NUCLEOTIDE SEQUENCE [LARGE SCALE GENOMIC DNA]</scope>
    <source>
        <strain evidence="3 4">YR1-1</strain>
    </source>
</reference>
<dbReference type="PANTHER" id="PTHR46268:SF6">
    <property type="entry name" value="UNIVERSAL STRESS PROTEIN UP12"/>
    <property type="match status" value="1"/>
</dbReference>
<evidence type="ECO:0000256" key="1">
    <source>
        <dbReference type="ARBA" id="ARBA00008791"/>
    </source>
</evidence>
<dbReference type="EMBL" id="JAAIKD010000007">
    <property type="protein sequence ID" value="NEV94874.1"/>
    <property type="molecule type" value="Genomic_DNA"/>
</dbReference>
<feature type="domain" description="UspA" evidence="2">
    <location>
        <begin position="220"/>
        <end position="275"/>
    </location>
</feature>
<comment type="similarity">
    <text evidence="1">Belongs to the universal stress protein A family.</text>
</comment>
<dbReference type="Proteomes" id="UP000478505">
    <property type="component" value="Unassembled WGS sequence"/>
</dbReference>
<dbReference type="Pfam" id="PF00582">
    <property type="entry name" value="Usp"/>
    <property type="match status" value="2"/>
</dbReference>
<evidence type="ECO:0000259" key="2">
    <source>
        <dbReference type="Pfam" id="PF00582"/>
    </source>
</evidence>
<evidence type="ECO:0000313" key="4">
    <source>
        <dbReference type="Proteomes" id="UP000478505"/>
    </source>
</evidence>
<comment type="caution">
    <text evidence="3">The sequence shown here is derived from an EMBL/GenBank/DDBJ whole genome shotgun (WGS) entry which is preliminary data.</text>
</comment>
<dbReference type="InterPro" id="IPR014729">
    <property type="entry name" value="Rossmann-like_a/b/a_fold"/>
</dbReference>
<proteinExistence type="inferred from homology"/>
<keyword evidence="4" id="KW-1185">Reference proteome</keyword>
<dbReference type="RefSeq" id="WP_164005569.1">
    <property type="nucleotide sequence ID" value="NZ_JAAIKD010000007.1"/>
</dbReference>
<dbReference type="Gene3D" id="3.40.50.12370">
    <property type="match status" value="1"/>
</dbReference>
<feature type="domain" description="UspA" evidence="2">
    <location>
        <begin position="1"/>
        <end position="145"/>
    </location>
</feature>
<dbReference type="SUPFAM" id="SSF52402">
    <property type="entry name" value="Adenine nucleotide alpha hydrolases-like"/>
    <property type="match status" value="2"/>
</dbReference>
<dbReference type="InterPro" id="IPR006016">
    <property type="entry name" value="UspA"/>
</dbReference>
<dbReference type="AlphaFoldDB" id="A0A6B3RBI2"/>
<name>A0A6B3RBI2_9FLAO</name>
<protein>
    <submittedName>
        <fullName evidence="3">Universal stress protein</fullName>
    </submittedName>
</protein>
<evidence type="ECO:0000313" key="3">
    <source>
        <dbReference type="EMBL" id="NEV94874.1"/>
    </source>
</evidence>
<organism evidence="3 4">
    <name type="scientific">Psychroflexus aurantiacus</name>
    <dbReference type="NCBI Taxonomy" id="2709310"/>
    <lineage>
        <taxon>Bacteria</taxon>
        <taxon>Pseudomonadati</taxon>
        <taxon>Bacteroidota</taxon>
        <taxon>Flavobacteriia</taxon>
        <taxon>Flavobacteriales</taxon>
        <taxon>Flavobacteriaceae</taxon>
        <taxon>Psychroflexus</taxon>
    </lineage>
</organism>
<sequence length="278" mass="31171">MKRILVPTDFSQEANNALKVAAQIARHHDSEIFLVHLLNLPLQLIDPLNEGVAGDLPESLFFMKLAHKKFTETFDNMSHYLEGIHVHEIVEFDEAFDGIISVAKKHDCDLIVMGSSGSDGLKQIFVGSNTEKVVRVSTIPVLVIKDEIPIFKIKSFMFVSSLGLNSRSAFKAALKFSKVLEVDLQLVYINTPYKFKTTAELDALFNSFTQDTALNPSHFHIYNDRTVERGIQNFASKMNVDLIGIGTHGRKGISHFMNGSLTEDVINHLKKPIITFKI</sequence>
<dbReference type="PRINTS" id="PR01438">
    <property type="entry name" value="UNVRSLSTRESS"/>
</dbReference>
<dbReference type="CDD" id="cd00293">
    <property type="entry name" value="USP-like"/>
    <property type="match status" value="2"/>
</dbReference>
<gene>
    <name evidence="3" type="ORF">G3567_12045</name>
</gene>
<dbReference type="InterPro" id="IPR006015">
    <property type="entry name" value="Universal_stress_UspA"/>
</dbReference>
<dbReference type="PANTHER" id="PTHR46268">
    <property type="entry name" value="STRESS RESPONSE PROTEIN NHAX"/>
    <property type="match status" value="1"/>
</dbReference>